<reference evidence="1 2" key="1">
    <citation type="journal article" date="2018" name="Sci. Rep.">
        <title>Genomic signatures of local adaptation to the degree of environmental predictability in rotifers.</title>
        <authorList>
            <person name="Franch-Gras L."/>
            <person name="Hahn C."/>
            <person name="Garcia-Roger E.M."/>
            <person name="Carmona M.J."/>
            <person name="Serra M."/>
            <person name="Gomez A."/>
        </authorList>
    </citation>
    <scope>NUCLEOTIDE SEQUENCE [LARGE SCALE GENOMIC DNA]</scope>
    <source>
        <strain evidence="1">HYR1</strain>
    </source>
</reference>
<dbReference type="EMBL" id="REGN01001096">
    <property type="protein sequence ID" value="RNA37097.1"/>
    <property type="molecule type" value="Genomic_DNA"/>
</dbReference>
<accession>A0A3M7SNA9</accession>
<protein>
    <submittedName>
        <fullName evidence="1">Uncharacterized protein</fullName>
    </submittedName>
</protein>
<evidence type="ECO:0000313" key="2">
    <source>
        <dbReference type="Proteomes" id="UP000276133"/>
    </source>
</evidence>
<proteinExistence type="predicted"/>
<evidence type="ECO:0000313" key="1">
    <source>
        <dbReference type="EMBL" id="RNA37097.1"/>
    </source>
</evidence>
<name>A0A3M7SNA9_BRAPC</name>
<comment type="caution">
    <text evidence="1">The sequence shown here is derived from an EMBL/GenBank/DDBJ whole genome shotgun (WGS) entry which is preliminary data.</text>
</comment>
<sequence>MRDVDCVFPFKYSYLNREYLQRIHVIEKNLFRSLLSYRHYVKFVNLYLFYIMANLSNRAD</sequence>
<dbReference type="Proteomes" id="UP000276133">
    <property type="component" value="Unassembled WGS sequence"/>
</dbReference>
<dbReference type="AlphaFoldDB" id="A0A3M7SNA9"/>
<keyword evidence="2" id="KW-1185">Reference proteome</keyword>
<gene>
    <name evidence="1" type="ORF">BpHYR1_046222</name>
</gene>
<organism evidence="1 2">
    <name type="scientific">Brachionus plicatilis</name>
    <name type="common">Marine rotifer</name>
    <name type="synonym">Brachionus muelleri</name>
    <dbReference type="NCBI Taxonomy" id="10195"/>
    <lineage>
        <taxon>Eukaryota</taxon>
        <taxon>Metazoa</taxon>
        <taxon>Spiralia</taxon>
        <taxon>Gnathifera</taxon>
        <taxon>Rotifera</taxon>
        <taxon>Eurotatoria</taxon>
        <taxon>Monogononta</taxon>
        <taxon>Pseudotrocha</taxon>
        <taxon>Ploima</taxon>
        <taxon>Brachionidae</taxon>
        <taxon>Brachionus</taxon>
    </lineage>
</organism>